<comment type="caution">
    <text evidence="2">The sequence shown here is derived from an EMBL/GenBank/DDBJ whole genome shotgun (WGS) entry which is preliminary data.</text>
</comment>
<accession>A0A561VIF6</accession>
<protein>
    <submittedName>
        <fullName evidence="2">Uncharacterized protein</fullName>
    </submittedName>
</protein>
<evidence type="ECO:0000313" key="2">
    <source>
        <dbReference type="EMBL" id="TWG11367.1"/>
    </source>
</evidence>
<dbReference type="OrthoDB" id="3385752at2"/>
<dbReference type="Proteomes" id="UP000320239">
    <property type="component" value="Unassembled WGS sequence"/>
</dbReference>
<evidence type="ECO:0000256" key="1">
    <source>
        <dbReference type="SAM" id="Phobius"/>
    </source>
</evidence>
<keyword evidence="3" id="KW-1185">Reference proteome</keyword>
<feature type="transmembrane region" description="Helical" evidence="1">
    <location>
        <begin position="116"/>
        <end position="135"/>
    </location>
</feature>
<organism evidence="2 3">
    <name type="scientific">Actinoplanes teichomyceticus</name>
    <dbReference type="NCBI Taxonomy" id="1867"/>
    <lineage>
        <taxon>Bacteria</taxon>
        <taxon>Bacillati</taxon>
        <taxon>Actinomycetota</taxon>
        <taxon>Actinomycetes</taxon>
        <taxon>Micromonosporales</taxon>
        <taxon>Micromonosporaceae</taxon>
        <taxon>Actinoplanes</taxon>
    </lineage>
</organism>
<dbReference type="RefSeq" id="WP_122978240.1">
    <property type="nucleotide sequence ID" value="NZ_BOMX01000136.1"/>
</dbReference>
<keyword evidence="1" id="KW-1133">Transmembrane helix</keyword>
<proteinExistence type="predicted"/>
<feature type="transmembrane region" description="Helical" evidence="1">
    <location>
        <begin position="6"/>
        <end position="27"/>
    </location>
</feature>
<gene>
    <name evidence="2" type="ORF">FHX34_10697</name>
</gene>
<dbReference type="AlphaFoldDB" id="A0A561VIF6"/>
<evidence type="ECO:0000313" key="3">
    <source>
        <dbReference type="Proteomes" id="UP000320239"/>
    </source>
</evidence>
<keyword evidence="1" id="KW-0812">Transmembrane</keyword>
<feature type="transmembrane region" description="Helical" evidence="1">
    <location>
        <begin position="39"/>
        <end position="58"/>
    </location>
</feature>
<name>A0A561VIF6_ACTTI</name>
<dbReference type="EMBL" id="VIWY01000006">
    <property type="protein sequence ID" value="TWG11367.1"/>
    <property type="molecule type" value="Genomic_DNA"/>
</dbReference>
<sequence>MSFERVASLLPLLPLLAVPAWSLWRLGRGLRAGDWRRPGWFGHAAWASFLLLVLAWLLGALSGGLDLEETCRFQHHEPYDDTYYRAHRDDYFRLFPLSRKCHAGYDLVAAWVNPTVAVLLLLLVASLAGLGWASVRRRTRPMNEKGPTS</sequence>
<keyword evidence="1" id="KW-0472">Membrane</keyword>
<reference evidence="2 3" key="1">
    <citation type="submission" date="2019-06" db="EMBL/GenBank/DDBJ databases">
        <title>Sequencing the genomes of 1000 actinobacteria strains.</title>
        <authorList>
            <person name="Klenk H.-P."/>
        </authorList>
    </citation>
    <scope>NUCLEOTIDE SEQUENCE [LARGE SCALE GENOMIC DNA]</scope>
    <source>
        <strain evidence="2 3">DSM 43866</strain>
    </source>
</reference>